<keyword evidence="3" id="KW-0489">Methyltransferase</keyword>
<dbReference type="GO" id="GO:0008168">
    <property type="term" value="F:methyltransferase activity"/>
    <property type="evidence" value="ECO:0007669"/>
    <property type="project" value="UniProtKB-KW"/>
</dbReference>
<dbReference type="AlphaFoldDB" id="A0A7X3K6Q0"/>
<evidence type="ECO:0000256" key="1">
    <source>
        <dbReference type="SAM" id="SignalP"/>
    </source>
</evidence>
<sequence length="227" mass="25824">MRSALILWMALCGAAHADDCTAWGRPGAVLFQDDFSKPLAGWVAEYARTPGNVVENRDGRLVMDVDGGATVWLDRPLYGNVLISFTRRVLVDGGKNDRLSDLNVFWMARDPRRADLFTRSGKFEDYDDLSLYYVGIGGNRNTTTRLRRYGGGHRELVAEYTDGAHLLEPDHDYRIEIAVYEGCTRVRVDGNTWFTYRDPHPLTSGWFGLRTTWSRQAVDDLKIQRLD</sequence>
<name>A0A7X3K6Q0_9BURK</name>
<evidence type="ECO:0000259" key="2">
    <source>
        <dbReference type="Pfam" id="PF19763"/>
    </source>
</evidence>
<dbReference type="Proteomes" id="UP000443353">
    <property type="component" value="Unassembled WGS sequence"/>
</dbReference>
<organism evidence="3 4">
    <name type="scientific">Massilia cellulosiltytica</name>
    <dbReference type="NCBI Taxonomy" id="2683234"/>
    <lineage>
        <taxon>Bacteria</taxon>
        <taxon>Pseudomonadati</taxon>
        <taxon>Pseudomonadota</taxon>
        <taxon>Betaproteobacteria</taxon>
        <taxon>Burkholderiales</taxon>
        <taxon>Oxalobacteraceae</taxon>
        <taxon>Telluria group</taxon>
        <taxon>Massilia</taxon>
    </lineage>
</organism>
<keyword evidence="1" id="KW-0732">Signal</keyword>
<dbReference type="EMBL" id="WSES01000002">
    <property type="protein sequence ID" value="MVW60003.1"/>
    <property type="molecule type" value="Genomic_DNA"/>
</dbReference>
<reference evidence="3 4" key="1">
    <citation type="submission" date="2019-12" db="EMBL/GenBank/DDBJ databases">
        <authorList>
            <person name="Li C."/>
            <person name="Zhao J."/>
        </authorList>
    </citation>
    <scope>NUCLEOTIDE SEQUENCE [LARGE SCALE GENOMIC DNA]</scope>
    <source>
        <strain evidence="3 4">NEAU-DD11</strain>
    </source>
</reference>
<keyword evidence="3" id="KW-0808">Transferase</keyword>
<keyword evidence="4" id="KW-1185">Reference proteome</keyword>
<feature type="signal peptide" evidence="1">
    <location>
        <begin position="1"/>
        <end position="17"/>
    </location>
</feature>
<proteinExistence type="predicted"/>
<dbReference type="InterPro" id="IPR046217">
    <property type="entry name" value="DUF6250"/>
</dbReference>
<dbReference type="RefSeq" id="WP_082577509.1">
    <property type="nucleotide sequence ID" value="NZ_WSES01000002.1"/>
</dbReference>
<dbReference type="Gene3D" id="2.60.120.200">
    <property type="match status" value="1"/>
</dbReference>
<evidence type="ECO:0000313" key="4">
    <source>
        <dbReference type="Proteomes" id="UP000443353"/>
    </source>
</evidence>
<comment type="caution">
    <text evidence="3">The sequence shown here is derived from an EMBL/GenBank/DDBJ whole genome shotgun (WGS) entry which is preliminary data.</text>
</comment>
<dbReference type="Pfam" id="PF19763">
    <property type="entry name" value="DUF6250"/>
    <property type="match status" value="1"/>
</dbReference>
<feature type="domain" description="DUF6250" evidence="2">
    <location>
        <begin position="64"/>
        <end position="221"/>
    </location>
</feature>
<dbReference type="GO" id="GO:0032259">
    <property type="term" value="P:methylation"/>
    <property type="evidence" value="ECO:0007669"/>
    <property type="project" value="UniProtKB-KW"/>
</dbReference>
<gene>
    <name evidence="3" type="ORF">GPY61_08660</name>
</gene>
<evidence type="ECO:0000313" key="3">
    <source>
        <dbReference type="EMBL" id="MVW60003.1"/>
    </source>
</evidence>
<protein>
    <submittedName>
        <fullName evidence="3">Methyltransferase</fullName>
    </submittedName>
</protein>
<feature type="chain" id="PRO_5030709814" evidence="1">
    <location>
        <begin position="18"/>
        <end position="227"/>
    </location>
</feature>
<accession>A0A7X3K6Q0</accession>